<dbReference type="VEuPathDB" id="CryptoDB:Vbra_17610"/>
<evidence type="ECO:0000313" key="2">
    <source>
        <dbReference type="Proteomes" id="UP000041254"/>
    </source>
</evidence>
<sequence>MYAILCHPQQRQGGKKRNGGRVASMAAESADAACQLSSPPDSYHRTNPSPGCLRQVMHKYRLEFLHSGDLLLCVSNAVAENLFDDEFEAVVNRFEPFSDPKAIAAAVCQAAHDKTTQSHTYTPDGLRRNPPNWGWLKGDMSVVAAWAMRNPHFIDDYSSWQPLRFRQPSHGTV</sequence>
<dbReference type="Proteomes" id="UP000041254">
    <property type="component" value="Unassembled WGS sequence"/>
</dbReference>
<evidence type="ECO:0000313" key="1">
    <source>
        <dbReference type="EMBL" id="CEM28103.1"/>
    </source>
</evidence>
<accession>A0A0G4GEZ6</accession>
<keyword evidence="2" id="KW-1185">Reference proteome</keyword>
<dbReference type="AlphaFoldDB" id="A0A0G4GEZ6"/>
<name>A0A0G4GEZ6_VITBC</name>
<protein>
    <submittedName>
        <fullName evidence="1">Uncharacterized protein</fullName>
    </submittedName>
</protein>
<dbReference type="InParanoid" id="A0A0G4GEZ6"/>
<proteinExistence type="predicted"/>
<reference evidence="1 2" key="1">
    <citation type="submission" date="2014-11" db="EMBL/GenBank/DDBJ databases">
        <authorList>
            <person name="Zhu J."/>
            <person name="Qi W."/>
            <person name="Song R."/>
        </authorList>
    </citation>
    <scope>NUCLEOTIDE SEQUENCE [LARGE SCALE GENOMIC DNA]</scope>
</reference>
<dbReference type="PhylomeDB" id="A0A0G4GEZ6"/>
<dbReference type="EMBL" id="CDMY01000646">
    <property type="protein sequence ID" value="CEM28103.1"/>
    <property type="molecule type" value="Genomic_DNA"/>
</dbReference>
<organism evidence="1 2">
    <name type="scientific">Vitrella brassicaformis (strain CCMP3155)</name>
    <dbReference type="NCBI Taxonomy" id="1169540"/>
    <lineage>
        <taxon>Eukaryota</taxon>
        <taxon>Sar</taxon>
        <taxon>Alveolata</taxon>
        <taxon>Colpodellida</taxon>
        <taxon>Vitrellaceae</taxon>
        <taxon>Vitrella</taxon>
    </lineage>
</organism>
<gene>
    <name evidence="1" type="ORF">Vbra_17610</name>
</gene>